<comment type="subcellular location">
    <subcellularLocation>
        <location evidence="2">Cytoplasm</location>
    </subcellularLocation>
    <subcellularLocation>
        <location evidence="1">Nucleus</location>
    </subcellularLocation>
</comment>
<evidence type="ECO:0000313" key="11">
    <source>
        <dbReference type="EMBL" id="CDP21049.1"/>
    </source>
</evidence>
<dbReference type="GO" id="GO:0005737">
    <property type="term" value="C:cytoplasm"/>
    <property type="evidence" value="ECO:0007669"/>
    <property type="project" value="UniProtKB-SubCell"/>
</dbReference>
<dbReference type="FunFam" id="2.60.120.330:FF:000015">
    <property type="entry name" value="Protein DMR6-LIKE OXYGENASE 1"/>
    <property type="match status" value="1"/>
</dbReference>
<accession>A0A068VKC5</accession>
<keyword evidence="6 9" id="KW-0408">Iron</keyword>
<dbReference type="Gene3D" id="2.60.120.330">
    <property type="entry name" value="B-lactam Antibiotic, Isopenicillin N Synthase, Chain"/>
    <property type="match status" value="1"/>
</dbReference>
<evidence type="ECO:0000256" key="7">
    <source>
        <dbReference type="ARBA" id="ARBA00023242"/>
    </source>
</evidence>
<keyword evidence="5 9" id="KW-0479">Metal-binding</keyword>
<evidence type="ECO:0000256" key="3">
    <source>
        <dbReference type="ARBA" id="ARBA00008056"/>
    </source>
</evidence>
<evidence type="ECO:0000313" key="12">
    <source>
        <dbReference type="Proteomes" id="UP000295252"/>
    </source>
</evidence>
<dbReference type="Pfam" id="PF14226">
    <property type="entry name" value="DIOX_N"/>
    <property type="match status" value="1"/>
</dbReference>
<dbReference type="InterPro" id="IPR044861">
    <property type="entry name" value="IPNS-like_FE2OG_OXY"/>
</dbReference>
<dbReference type="GO" id="GO:0005634">
    <property type="term" value="C:nucleus"/>
    <property type="evidence" value="ECO:0007669"/>
    <property type="project" value="UniProtKB-SubCell"/>
</dbReference>
<dbReference type="InterPro" id="IPR027443">
    <property type="entry name" value="IPNS-like_sf"/>
</dbReference>
<name>A0A068VKC5_COFCA</name>
<proteinExistence type="inferred from homology"/>
<dbReference type="Pfam" id="PF03171">
    <property type="entry name" value="2OG-FeII_Oxy"/>
    <property type="match status" value="1"/>
</dbReference>
<evidence type="ECO:0000256" key="4">
    <source>
        <dbReference type="ARBA" id="ARBA00022490"/>
    </source>
</evidence>
<evidence type="ECO:0000256" key="6">
    <source>
        <dbReference type="ARBA" id="ARBA00023004"/>
    </source>
</evidence>
<organism evidence="11 12">
    <name type="scientific">Coffea canephora</name>
    <name type="common">Robusta coffee</name>
    <dbReference type="NCBI Taxonomy" id="49390"/>
    <lineage>
        <taxon>Eukaryota</taxon>
        <taxon>Viridiplantae</taxon>
        <taxon>Streptophyta</taxon>
        <taxon>Embryophyta</taxon>
        <taxon>Tracheophyta</taxon>
        <taxon>Spermatophyta</taxon>
        <taxon>Magnoliopsida</taxon>
        <taxon>eudicotyledons</taxon>
        <taxon>Gunneridae</taxon>
        <taxon>Pentapetalae</taxon>
        <taxon>asterids</taxon>
        <taxon>lamiids</taxon>
        <taxon>Gentianales</taxon>
        <taxon>Rubiaceae</taxon>
        <taxon>Ixoroideae</taxon>
        <taxon>Gardenieae complex</taxon>
        <taxon>Bertiereae - Coffeeae clade</taxon>
        <taxon>Coffeeae</taxon>
        <taxon>Coffea</taxon>
    </lineage>
</organism>
<keyword evidence="7" id="KW-0539">Nucleus</keyword>
<dbReference type="STRING" id="49390.A0A068VKC5"/>
<dbReference type="InParanoid" id="A0A068VKC5"/>
<dbReference type="OrthoDB" id="627829at2759"/>
<dbReference type="Gramene" id="CDP21049">
    <property type="protein sequence ID" value="CDP21049"/>
    <property type="gene ID" value="GSCOC_T00010687001"/>
</dbReference>
<evidence type="ECO:0000256" key="5">
    <source>
        <dbReference type="ARBA" id="ARBA00022723"/>
    </source>
</evidence>
<dbReference type="GO" id="GO:0016706">
    <property type="term" value="F:2-oxoglutarate-dependent dioxygenase activity"/>
    <property type="evidence" value="ECO:0007669"/>
    <property type="project" value="UniProtKB-ARBA"/>
</dbReference>
<dbReference type="PANTHER" id="PTHR47991">
    <property type="entry name" value="OXOGLUTARATE/IRON-DEPENDENT DIOXYGENASE"/>
    <property type="match status" value="1"/>
</dbReference>
<dbReference type="InterPro" id="IPR050295">
    <property type="entry name" value="Plant_2OG-oxidoreductases"/>
</dbReference>
<dbReference type="OMA" id="WIHMWPS"/>
<dbReference type="GO" id="GO:0002238">
    <property type="term" value="P:response to molecule of fungal origin"/>
    <property type="evidence" value="ECO:0007669"/>
    <property type="project" value="UniProtKB-ARBA"/>
</dbReference>
<evidence type="ECO:0000256" key="9">
    <source>
        <dbReference type="RuleBase" id="RU003682"/>
    </source>
</evidence>
<sequence>MEDKRESSVSPTSFTSVLKLSQIGAASVPKCYVLPPLLRPNLGLCPNPALVSPIIDLSSLHHPIHGLRIKEEVRLACKDSGFFQVINHGIPLSVMNDALDAATDFFELPHEEKMSLASANIREPVRYGTSLNHVKDRVLFWRDFIKHYSHPISTWIDQWPSNPKTYKEKMGNYTQAVHALHRKLMGVVFENLGLSPKYLHEGIYEGSQVMAVNCYPTCPEPDLVLGMPPHSDYGYMTIILQNHQGLEIMSHDRKWYEVPVRKGALVIQIGDQMEIISNGLCKSLVHRATVNSDTDRISIASLHSLALERKVGPASELLVDDQHPLSYTEGSFSGFLDFISNNDIMEVRYIDALKKDP</sequence>
<dbReference type="SUPFAM" id="SSF51197">
    <property type="entry name" value="Clavaminate synthase-like"/>
    <property type="match status" value="1"/>
</dbReference>
<comment type="similarity">
    <text evidence="3 9">Belongs to the iron/ascorbate-dependent oxidoreductase family.</text>
</comment>
<evidence type="ECO:0000256" key="1">
    <source>
        <dbReference type="ARBA" id="ARBA00004123"/>
    </source>
</evidence>
<keyword evidence="4" id="KW-0963">Cytoplasm</keyword>
<reference evidence="12" key="1">
    <citation type="journal article" date="2014" name="Science">
        <title>The coffee genome provides insight into the convergent evolution of caffeine biosynthesis.</title>
        <authorList>
            <person name="Denoeud F."/>
            <person name="Carretero-Paulet L."/>
            <person name="Dereeper A."/>
            <person name="Droc G."/>
            <person name="Guyot R."/>
            <person name="Pietrella M."/>
            <person name="Zheng C."/>
            <person name="Alberti A."/>
            <person name="Anthony F."/>
            <person name="Aprea G."/>
            <person name="Aury J.M."/>
            <person name="Bento P."/>
            <person name="Bernard M."/>
            <person name="Bocs S."/>
            <person name="Campa C."/>
            <person name="Cenci A."/>
            <person name="Combes M.C."/>
            <person name="Crouzillat D."/>
            <person name="Da Silva C."/>
            <person name="Daddiego L."/>
            <person name="De Bellis F."/>
            <person name="Dussert S."/>
            <person name="Garsmeur O."/>
            <person name="Gayraud T."/>
            <person name="Guignon V."/>
            <person name="Jahn K."/>
            <person name="Jamilloux V."/>
            <person name="Joet T."/>
            <person name="Labadie K."/>
            <person name="Lan T."/>
            <person name="Leclercq J."/>
            <person name="Lepelley M."/>
            <person name="Leroy T."/>
            <person name="Li L.T."/>
            <person name="Librado P."/>
            <person name="Lopez L."/>
            <person name="Munoz A."/>
            <person name="Noel B."/>
            <person name="Pallavicini A."/>
            <person name="Perrotta G."/>
            <person name="Poncet V."/>
            <person name="Pot D."/>
            <person name="Priyono X."/>
            <person name="Rigoreau M."/>
            <person name="Rouard M."/>
            <person name="Rozas J."/>
            <person name="Tranchant-Dubreuil C."/>
            <person name="VanBuren R."/>
            <person name="Zhang Q."/>
            <person name="Andrade A.C."/>
            <person name="Argout X."/>
            <person name="Bertrand B."/>
            <person name="de Kochko A."/>
            <person name="Graziosi G."/>
            <person name="Henry R.J."/>
            <person name="Jayarama X."/>
            <person name="Ming R."/>
            <person name="Nagai C."/>
            <person name="Rounsley S."/>
            <person name="Sankoff D."/>
            <person name="Giuliano G."/>
            <person name="Albert V.A."/>
            <person name="Wincker P."/>
            <person name="Lashermes P."/>
        </authorList>
    </citation>
    <scope>NUCLEOTIDE SEQUENCE [LARGE SCALE GENOMIC DNA]</scope>
    <source>
        <strain evidence="12">cv. DH200-94</strain>
    </source>
</reference>
<keyword evidence="12" id="KW-1185">Reference proteome</keyword>
<dbReference type="Proteomes" id="UP000295252">
    <property type="component" value="Chromosome VI"/>
</dbReference>
<dbReference type="EMBL" id="HG741460">
    <property type="protein sequence ID" value="CDP21049.1"/>
    <property type="molecule type" value="Genomic_DNA"/>
</dbReference>
<protein>
    <recommendedName>
        <fullName evidence="10">Fe2OG dioxygenase domain-containing protein</fullName>
    </recommendedName>
</protein>
<keyword evidence="9" id="KW-0560">Oxidoreductase</keyword>
<dbReference type="PhylomeDB" id="A0A068VKC5"/>
<comment type="function">
    <text evidence="8">Involved in the regulation of shoot development and salicylic acid (SA) homeostasis.</text>
</comment>
<dbReference type="InterPro" id="IPR005123">
    <property type="entry name" value="Oxoglu/Fe-dep_dioxygenase_dom"/>
</dbReference>
<dbReference type="PROSITE" id="PS51471">
    <property type="entry name" value="FE2OG_OXY"/>
    <property type="match status" value="1"/>
</dbReference>
<evidence type="ECO:0000256" key="8">
    <source>
        <dbReference type="ARBA" id="ARBA00059922"/>
    </source>
</evidence>
<feature type="domain" description="Fe2OG dioxygenase" evidence="10">
    <location>
        <begin position="206"/>
        <end position="305"/>
    </location>
</feature>
<evidence type="ECO:0000256" key="2">
    <source>
        <dbReference type="ARBA" id="ARBA00004496"/>
    </source>
</evidence>
<dbReference type="GO" id="GO:0046872">
    <property type="term" value="F:metal ion binding"/>
    <property type="evidence" value="ECO:0007669"/>
    <property type="project" value="UniProtKB-KW"/>
</dbReference>
<evidence type="ECO:0000259" key="10">
    <source>
        <dbReference type="PROSITE" id="PS51471"/>
    </source>
</evidence>
<gene>
    <name evidence="11" type="ORF">GSCOC_T00010687001</name>
</gene>
<dbReference type="InterPro" id="IPR026992">
    <property type="entry name" value="DIOX_N"/>
</dbReference>
<dbReference type="GO" id="GO:0009805">
    <property type="term" value="P:coumarin biosynthetic process"/>
    <property type="evidence" value="ECO:0007669"/>
    <property type="project" value="UniProtKB-ARBA"/>
</dbReference>
<dbReference type="AlphaFoldDB" id="A0A068VKC5"/>